<evidence type="ECO:0000313" key="4">
    <source>
        <dbReference type="Proteomes" id="UP000541558"/>
    </source>
</evidence>
<dbReference type="OrthoDB" id="3261666at2759"/>
<feature type="region of interest" description="Disordered" evidence="1">
    <location>
        <begin position="342"/>
        <end position="385"/>
    </location>
</feature>
<feature type="compositionally biased region" description="Low complexity" evidence="1">
    <location>
        <begin position="131"/>
        <end position="164"/>
    </location>
</feature>
<protein>
    <submittedName>
        <fullName evidence="3">Uncharacterized protein</fullName>
    </submittedName>
</protein>
<evidence type="ECO:0000256" key="2">
    <source>
        <dbReference type="SAM" id="Phobius"/>
    </source>
</evidence>
<feature type="compositionally biased region" description="Basic residues" evidence="1">
    <location>
        <begin position="529"/>
        <end position="540"/>
    </location>
</feature>
<feature type="region of interest" description="Disordered" evidence="1">
    <location>
        <begin position="515"/>
        <end position="540"/>
    </location>
</feature>
<feature type="compositionally biased region" description="Low complexity" evidence="1">
    <location>
        <begin position="272"/>
        <end position="292"/>
    </location>
</feature>
<proteinExistence type="predicted"/>
<evidence type="ECO:0000256" key="1">
    <source>
        <dbReference type="SAM" id="MobiDB-lite"/>
    </source>
</evidence>
<feature type="compositionally biased region" description="Basic and acidic residues" evidence="1">
    <location>
        <begin position="347"/>
        <end position="361"/>
    </location>
</feature>
<reference evidence="3 4" key="1">
    <citation type="journal article" date="2020" name="ISME J.">
        <title>Uncovering the hidden diversity of litter-decomposition mechanisms in mushroom-forming fungi.</title>
        <authorList>
            <person name="Floudas D."/>
            <person name="Bentzer J."/>
            <person name="Ahren D."/>
            <person name="Johansson T."/>
            <person name="Persson P."/>
            <person name="Tunlid A."/>
        </authorList>
    </citation>
    <scope>NUCLEOTIDE SEQUENCE [LARGE SCALE GENOMIC DNA]</scope>
    <source>
        <strain evidence="3 4">CBS 175.51</strain>
    </source>
</reference>
<sequence length="540" mass="56325">MPAPLAGKPPFATDEPDSLYDASPASPPKRRMAPPKPDNPNARSSAYNVYDNYLTPGDNNNRPTSVVSTASRNSAIGALGMGLLAMDDSDDDDSDDDEAFERRRRAERAKAALIAELDKSHPAPTSSSANKSPSKTLPSSASSSSLQTQSRSAALAAAISSNANDRNRAVTPSPPPSPPPIAAPKPGYAGPTIATLGVGKSPSPIENPFESKGQQGQHMQGQPQRQNSGGPPGAPPPPHLRNPPGLGGPQLGAPPQMQQRGPPPGGPGFRGPPGLNINLGLPMPNGNNPNGINGHGHGHANGPLTPPPSAIVRGMTPAPLAPPMTPITPVFAMPKSSASSVYGGSDAHGEKDGFNGVRWDDLPPPTPRKPIMRSGTEDALLPSRGEKGDDFWRRFSMVAKAEGAADGRKKESPWLRKTTSGKNRLGRWVWVIGVVLLAVIGAAIGLGVWFGRNSPDHQQPGTLAGGAGTMRADDATSTSSVKGGASTTAKIVTPTHTVKERGFTGIEMVERTVDGVMPTPKPTLGVVEKHRRHGHMKKRF</sequence>
<evidence type="ECO:0000313" key="3">
    <source>
        <dbReference type="EMBL" id="KAF5334331.1"/>
    </source>
</evidence>
<keyword evidence="2" id="KW-0812">Transmembrane</keyword>
<feature type="compositionally biased region" description="Polar residues" evidence="1">
    <location>
        <begin position="475"/>
        <end position="486"/>
    </location>
</feature>
<feature type="transmembrane region" description="Helical" evidence="2">
    <location>
        <begin position="428"/>
        <end position="450"/>
    </location>
</feature>
<feature type="compositionally biased region" description="Pro residues" evidence="1">
    <location>
        <begin position="172"/>
        <end position="183"/>
    </location>
</feature>
<feature type="compositionally biased region" description="Acidic residues" evidence="1">
    <location>
        <begin position="87"/>
        <end position="99"/>
    </location>
</feature>
<feature type="region of interest" description="Disordered" evidence="1">
    <location>
        <begin position="1"/>
        <end position="69"/>
    </location>
</feature>
<feature type="region of interest" description="Disordered" evidence="1">
    <location>
        <begin position="84"/>
        <end position="299"/>
    </location>
</feature>
<organism evidence="3 4">
    <name type="scientific">Ephemerocybe angulata</name>
    <dbReference type="NCBI Taxonomy" id="980116"/>
    <lineage>
        <taxon>Eukaryota</taxon>
        <taxon>Fungi</taxon>
        <taxon>Dikarya</taxon>
        <taxon>Basidiomycota</taxon>
        <taxon>Agaricomycotina</taxon>
        <taxon>Agaricomycetes</taxon>
        <taxon>Agaricomycetidae</taxon>
        <taxon>Agaricales</taxon>
        <taxon>Agaricineae</taxon>
        <taxon>Psathyrellaceae</taxon>
        <taxon>Ephemerocybe</taxon>
    </lineage>
</organism>
<dbReference type="AlphaFoldDB" id="A0A8H5FEZ4"/>
<gene>
    <name evidence="3" type="ORF">D9611_014170</name>
</gene>
<feature type="region of interest" description="Disordered" evidence="1">
    <location>
        <begin position="459"/>
        <end position="486"/>
    </location>
</feature>
<keyword evidence="4" id="KW-1185">Reference proteome</keyword>
<name>A0A8H5FEZ4_9AGAR</name>
<feature type="compositionally biased region" description="Low complexity" evidence="1">
    <location>
        <begin position="213"/>
        <end position="226"/>
    </location>
</feature>
<dbReference type="EMBL" id="JAACJK010000072">
    <property type="protein sequence ID" value="KAF5334331.1"/>
    <property type="molecule type" value="Genomic_DNA"/>
</dbReference>
<accession>A0A8H5FEZ4</accession>
<keyword evidence="2" id="KW-0472">Membrane</keyword>
<comment type="caution">
    <text evidence="3">The sequence shown here is derived from an EMBL/GenBank/DDBJ whole genome shotgun (WGS) entry which is preliminary data.</text>
</comment>
<feature type="compositionally biased region" description="Low complexity" evidence="1">
    <location>
        <begin position="251"/>
        <end position="260"/>
    </location>
</feature>
<keyword evidence="2" id="KW-1133">Transmembrane helix</keyword>
<feature type="compositionally biased region" description="Polar residues" evidence="1">
    <location>
        <begin position="57"/>
        <end position="69"/>
    </location>
</feature>
<dbReference type="Proteomes" id="UP000541558">
    <property type="component" value="Unassembled WGS sequence"/>
</dbReference>
<feature type="compositionally biased region" description="Pro residues" evidence="1">
    <location>
        <begin position="232"/>
        <end position="241"/>
    </location>
</feature>